<comment type="caution">
    <text evidence="3">The sequence shown here is derived from an EMBL/GenBank/DDBJ whole genome shotgun (WGS) entry which is preliminary data.</text>
</comment>
<name>A0ABT2FN30_9GAMM</name>
<reference evidence="3 4" key="1">
    <citation type="submission" date="2022-02" db="EMBL/GenBank/DDBJ databases">
        <authorList>
            <person name="Zhuang L."/>
        </authorList>
    </citation>
    <scope>NUCLEOTIDE SEQUENCE [LARGE SCALE GENOMIC DNA]</scope>
    <source>
        <strain evidence="3 4">C32</strain>
    </source>
</reference>
<organism evidence="3 4">
    <name type="scientific">Shewanella electrica</name>
    <dbReference type="NCBI Taxonomy" id="515560"/>
    <lineage>
        <taxon>Bacteria</taxon>
        <taxon>Pseudomonadati</taxon>
        <taxon>Pseudomonadota</taxon>
        <taxon>Gammaproteobacteria</taxon>
        <taxon>Alteromonadales</taxon>
        <taxon>Shewanellaceae</taxon>
        <taxon>Shewanella</taxon>
    </lineage>
</organism>
<dbReference type="InterPro" id="IPR018087">
    <property type="entry name" value="Glyco_hydro_5_CS"/>
</dbReference>
<evidence type="ECO:0000313" key="4">
    <source>
        <dbReference type="Proteomes" id="UP001201549"/>
    </source>
</evidence>
<dbReference type="PROSITE" id="PS00659">
    <property type="entry name" value="GLYCOSYL_HYDROL_F5"/>
    <property type="match status" value="1"/>
</dbReference>
<keyword evidence="4" id="KW-1185">Reference proteome</keyword>
<sequence>MDQLLIQVNLDDKVSLQHALTAFQAQLQAAYQQGELIGNVGGFIRHDNKPFIRTDLRDRRQYEAMLFINNSKFVPDPPEELTEEDKAYVLENGVFLRLSHMVVFQQALTHDDLKPLLVEICEQLVAFCIQVNTSNELFFTSDMLFGNYLLVLLAEKYPEYAYLLGEYYPHDADFDQIAYHGCDLILYLFEKYGYSDLMLDVLASCRFRYLLGCITSSYNEGYERVPRLLYCFLRQPERWQYYQRAVLASFKRRPMALANDALAGHKYHPLGWLDSDFEYLCDQRMEPEEAGYAECCQWLTETQADEREFGDFMLHGRSIEAISEALEEAIFAAIQDVPLVQLYYYDAPILNDTLTLADIVNNPFYQPYDPDDDNEYETNRSFLLECFDNGQKIINYIEDNRDADVLDELQPTNLRQLAFEHQHFIYKRFDYFGSGDMQLSSDLRHDISLDDIAERFLVVYQNPDIYDLEDEGEYENDQKCLRLLDVLVRLFGKKELNADELAIIVDDFELCTMQQAIRRFSLAQFTADEIRDILYELINEPLQSTFGLRKLDEIYRFYQKDKSLLPQMLPTIIERAYYDTPADIRGVVPALNQQEFARGSQLLAVAYILAQEDDGLFANSQLAPLWDFYYQELYKRCYHEMALEAGKDGESPLLDTIKQYVAGQAAAAGGLFARFKAKSAPASSGVSKADALAAAQQLLVYERDEDDDGQSRDEMRTHLLESDAMGMALASMVYAAKVAKGPQKKQLLSLFELLLTLFPSKTLLLCFQEFSADGEHFAAVSAAEVEAFCDWLAELKIDEKYQYLARIQVVHQVNEYEDDWQEFDDDNGLQTLYSHLLNRYRKKDEVNDDQPAMMARREQKITEALVDAVTLLNQQHRTKFLSFI</sequence>
<proteinExistence type="predicted"/>
<dbReference type="RefSeq" id="WP_238896866.1">
    <property type="nucleotide sequence ID" value="NZ_JAKOGG010000009.1"/>
</dbReference>
<evidence type="ECO:0000313" key="3">
    <source>
        <dbReference type="EMBL" id="MCS4557387.1"/>
    </source>
</evidence>
<dbReference type="Proteomes" id="UP001201549">
    <property type="component" value="Unassembled WGS sequence"/>
</dbReference>
<reference evidence="4" key="2">
    <citation type="submission" date="2023-07" db="EMBL/GenBank/DDBJ databases">
        <title>Shewanella mangrovi sp. nov., an acetaldehyde- degrading bacterium isolated from mangrove sediment.</title>
        <authorList>
            <person name="Liu Y."/>
        </authorList>
    </citation>
    <scope>NUCLEOTIDE SEQUENCE [LARGE SCALE GENOMIC DNA]</scope>
    <source>
        <strain evidence="4">C32</strain>
    </source>
</reference>
<dbReference type="EMBL" id="JAKOGG010000009">
    <property type="protein sequence ID" value="MCS4557387.1"/>
    <property type="molecule type" value="Genomic_DNA"/>
</dbReference>
<keyword evidence="1" id="KW-0378">Hydrolase</keyword>
<evidence type="ECO:0000256" key="1">
    <source>
        <dbReference type="ARBA" id="ARBA00022801"/>
    </source>
</evidence>
<accession>A0ABT2FN30</accession>
<keyword evidence="2" id="KW-0326">Glycosidase</keyword>
<protein>
    <submittedName>
        <fullName evidence="3">Uncharacterized protein</fullName>
    </submittedName>
</protein>
<gene>
    <name evidence="3" type="ORF">L9G74_13125</name>
</gene>
<evidence type="ECO:0000256" key="2">
    <source>
        <dbReference type="ARBA" id="ARBA00023295"/>
    </source>
</evidence>